<sequence>TINNLVFDSLQLSHTLKSIVAIDRLILENAVSYSEFDDYLVIWGIQSFVCFSKVGHVFALITG</sequence>
<comment type="caution">
    <text evidence="2">The sequence shown here is derived from an EMBL/GenBank/DDBJ whole genome shotgun (WGS) entry which is preliminary data.</text>
</comment>
<protein>
    <submittedName>
        <fullName evidence="2">Uncharacterized protein</fullName>
    </submittedName>
</protein>
<dbReference type="EMBL" id="AAHUQT010000004">
    <property type="protein sequence ID" value="ECA5321675.1"/>
    <property type="molecule type" value="Genomic_DNA"/>
</dbReference>
<reference evidence="2" key="1">
    <citation type="submission" date="2018-12" db="EMBL/GenBank/DDBJ databases">
        <authorList>
            <person name="Ashton P.M."/>
            <person name="Dallman T."/>
            <person name="Nair S."/>
            <person name="De Pinna E."/>
            <person name="Peters T."/>
            <person name="Grant K."/>
        </authorList>
    </citation>
    <scope>NUCLEOTIDE SEQUENCE</scope>
    <source>
        <strain evidence="1">452352</strain>
        <strain evidence="2">582928</strain>
    </source>
</reference>
<dbReference type="AlphaFoldDB" id="A0A5I0AQM1"/>
<organism evidence="2">
    <name type="scientific">Salmonella virchow</name>
    <dbReference type="NCBI Taxonomy" id="48409"/>
    <lineage>
        <taxon>Bacteria</taxon>
        <taxon>Pseudomonadati</taxon>
        <taxon>Pseudomonadota</taxon>
        <taxon>Gammaproteobacteria</taxon>
        <taxon>Enterobacterales</taxon>
        <taxon>Enterobacteriaceae</taxon>
        <taxon>Salmonella</taxon>
    </lineage>
</organism>
<name>A0A5I0AQM1_SALVI</name>
<evidence type="ECO:0000313" key="1">
    <source>
        <dbReference type="EMBL" id="EBV4971928.1"/>
    </source>
</evidence>
<proteinExistence type="predicted"/>
<gene>
    <name evidence="1" type="ORF">DO613_10605</name>
    <name evidence="2" type="ORF">ELS11_06570</name>
</gene>
<evidence type="ECO:0000313" key="2">
    <source>
        <dbReference type="EMBL" id="ECA5321675.1"/>
    </source>
</evidence>
<dbReference type="EMBL" id="AAHFKP010000006">
    <property type="protein sequence ID" value="EBV4971928.1"/>
    <property type="molecule type" value="Genomic_DNA"/>
</dbReference>
<feature type="non-terminal residue" evidence="2">
    <location>
        <position position="1"/>
    </location>
</feature>
<accession>A0A5I0AQM1</accession>